<evidence type="ECO:0000313" key="3">
    <source>
        <dbReference type="Proteomes" id="UP001159363"/>
    </source>
</evidence>
<protein>
    <recommendedName>
        <fullName evidence="1">DUF7869 domain-containing protein</fullName>
    </recommendedName>
</protein>
<accession>A0ABQ9H3Y4</accession>
<dbReference type="InterPro" id="IPR057191">
    <property type="entry name" value="DUF7869"/>
</dbReference>
<dbReference type="EMBL" id="JARBHB010000007">
    <property type="protein sequence ID" value="KAJ8878998.1"/>
    <property type="molecule type" value="Genomic_DNA"/>
</dbReference>
<feature type="domain" description="DUF7869" evidence="1">
    <location>
        <begin position="19"/>
        <end position="137"/>
    </location>
</feature>
<comment type="caution">
    <text evidence="2">The sequence shown here is derived from an EMBL/GenBank/DDBJ whole genome shotgun (WGS) entry which is preliminary data.</text>
</comment>
<reference evidence="2 3" key="1">
    <citation type="submission" date="2023-02" db="EMBL/GenBank/DDBJ databases">
        <title>LHISI_Scaffold_Assembly.</title>
        <authorList>
            <person name="Stuart O.P."/>
            <person name="Cleave R."/>
            <person name="Magrath M.J.L."/>
            <person name="Mikheyev A.S."/>
        </authorList>
    </citation>
    <scope>NUCLEOTIDE SEQUENCE [LARGE SCALE GENOMIC DNA]</scope>
    <source>
        <strain evidence="2">Daus_M_001</strain>
        <tissue evidence="2">Leg muscle</tissue>
    </source>
</reference>
<dbReference type="Proteomes" id="UP001159363">
    <property type="component" value="Chromosome 6"/>
</dbReference>
<organism evidence="2 3">
    <name type="scientific">Dryococelus australis</name>
    <dbReference type="NCBI Taxonomy" id="614101"/>
    <lineage>
        <taxon>Eukaryota</taxon>
        <taxon>Metazoa</taxon>
        <taxon>Ecdysozoa</taxon>
        <taxon>Arthropoda</taxon>
        <taxon>Hexapoda</taxon>
        <taxon>Insecta</taxon>
        <taxon>Pterygota</taxon>
        <taxon>Neoptera</taxon>
        <taxon>Polyneoptera</taxon>
        <taxon>Phasmatodea</taxon>
        <taxon>Verophasmatodea</taxon>
        <taxon>Anareolatae</taxon>
        <taxon>Phasmatidae</taxon>
        <taxon>Eurycanthinae</taxon>
        <taxon>Dryococelus</taxon>
    </lineage>
</organism>
<evidence type="ECO:0000259" key="1">
    <source>
        <dbReference type="Pfam" id="PF25273"/>
    </source>
</evidence>
<dbReference type="Pfam" id="PF25273">
    <property type="entry name" value="DUF7869"/>
    <property type="match status" value="1"/>
</dbReference>
<name>A0ABQ9H3Y4_9NEOP</name>
<gene>
    <name evidence="2" type="ORF">PR048_019604</name>
</gene>
<keyword evidence="3" id="KW-1185">Reference proteome</keyword>
<proteinExistence type="predicted"/>
<evidence type="ECO:0000313" key="2">
    <source>
        <dbReference type="EMBL" id="KAJ8878998.1"/>
    </source>
</evidence>
<sequence>MHDYKSHHTGLYVYQEGMAKKRTNEVCSFILDYITHYVSQDFTDLYLYLDGCVGQHTKHSMIHMCLGLVQNETFKNIVHSYPVRVHSFLPCDRDFRLLKKKIKTCDRIYTPKEYVSLFVHIKMVETENILDLNTWWPHFFMKNCMALEETALDCKVNFTPSSFKEFRCSAAMPGVVKALPFIDGLVTYTFPFWPSLP</sequence>